<dbReference type="SUPFAM" id="SSF48371">
    <property type="entry name" value="ARM repeat"/>
    <property type="match status" value="1"/>
</dbReference>
<evidence type="ECO:0000256" key="1">
    <source>
        <dbReference type="ARBA" id="ARBA00006854"/>
    </source>
</evidence>
<feature type="compositionally biased region" description="Low complexity" evidence="2">
    <location>
        <begin position="280"/>
        <end position="324"/>
    </location>
</feature>
<dbReference type="InterPro" id="IPR039874">
    <property type="entry name" value="WAPL"/>
</dbReference>
<feature type="region of interest" description="Disordered" evidence="2">
    <location>
        <begin position="361"/>
        <end position="390"/>
    </location>
</feature>
<keyword evidence="5" id="KW-1185">Reference proteome</keyword>
<evidence type="ECO:0000313" key="5">
    <source>
        <dbReference type="Proteomes" id="UP000728032"/>
    </source>
</evidence>
<feature type="domain" description="WAPL" evidence="3">
    <location>
        <begin position="393"/>
        <end position="853"/>
    </location>
</feature>
<dbReference type="Gene3D" id="1.25.10.10">
    <property type="entry name" value="Leucine-rich Repeat Variant"/>
    <property type="match status" value="1"/>
</dbReference>
<feature type="compositionally biased region" description="Low complexity" evidence="2">
    <location>
        <begin position="176"/>
        <end position="194"/>
    </location>
</feature>
<dbReference type="EMBL" id="OC923150">
    <property type="protein sequence ID" value="CAD7654661.1"/>
    <property type="molecule type" value="Genomic_DNA"/>
</dbReference>
<feature type="compositionally biased region" description="Polar residues" evidence="2">
    <location>
        <begin position="373"/>
        <end position="388"/>
    </location>
</feature>
<reference evidence="4" key="1">
    <citation type="submission" date="2020-11" db="EMBL/GenBank/DDBJ databases">
        <authorList>
            <person name="Tran Van P."/>
        </authorList>
    </citation>
    <scope>NUCLEOTIDE SEQUENCE</scope>
</reference>
<dbReference type="InterPro" id="IPR022771">
    <property type="entry name" value="WAPL_C"/>
</dbReference>
<dbReference type="EMBL" id="CAJPVJ010008325">
    <property type="protein sequence ID" value="CAG2171848.1"/>
    <property type="molecule type" value="Genomic_DNA"/>
</dbReference>
<dbReference type="Pfam" id="PF07814">
    <property type="entry name" value="WAPL"/>
    <property type="match status" value="1"/>
</dbReference>
<gene>
    <name evidence="4" type="ORF">ONB1V03_LOCUS11307</name>
</gene>
<dbReference type="PANTHER" id="PTHR22100:SF13">
    <property type="entry name" value="WINGS APART-LIKE PROTEIN HOMOLOG"/>
    <property type="match status" value="1"/>
</dbReference>
<dbReference type="AlphaFoldDB" id="A0A7R9QQZ1"/>
<dbReference type="Proteomes" id="UP000728032">
    <property type="component" value="Unassembled WGS sequence"/>
</dbReference>
<feature type="region of interest" description="Disordered" evidence="2">
    <location>
        <begin position="1"/>
        <end position="39"/>
    </location>
</feature>
<accession>A0A7R9QQZ1</accession>
<dbReference type="PROSITE" id="PS51271">
    <property type="entry name" value="WAPL"/>
    <property type="match status" value="1"/>
</dbReference>
<name>A0A7R9QQZ1_9ACAR</name>
<dbReference type="OrthoDB" id="78088at2759"/>
<evidence type="ECO:0000256" key="2">
    <source>
        <dbReference type="SAM" id="MobiDB-lite"/>
    </source>
</evidence>
<protein>
    <recommendedName>
        <fullName evidence="3">WAPL domain-containing protein</fullName>
    </recommendedName>
</protein>
<comment type="similarity">
    <text evidence="1">Belongs to the WAPL family.</text>
</comment>
<feature type="compositionally biased region" description="Polar residues" evidence="2">
    <location>
        <begin position="195"/>
        <end position="226"/>
    </location>
</feature>
<evidence type="ECO:0000259" key="3">
    <source>
        <dbReference type="PROSITE" id="PS51271"/>
    </source>
</evidence>
<dbReference type="PANTHER" id="PTHR22100">
    <property type="entry name" value="WINGS APART-LIKE PROTEIN HOMOLOG"/>
    <property type="match status" value="1"/>
</dbReference>
<organism evidence="4">
    <name type="scientific">Oppiella nova</name>
    <dbReference type="NCBI Taxonomy" id="334625"/>
    <lineage>
        <taxon>Eukaryota</taxon>
        <taxon>Metazoa</taxon>
        <taxon>Ecdysozoa</taxon>
        <taxon>Arthropoda</taxon>
        <taxon>Chelicerata</taxon>
        <taxon>Arachnida</taxon>
        <taxon>Acari</taxon>
        <taxon>Acariformes</taxon>
        <taxon>Sarcoptiformes</taxon>
        <taxon>Oribatida</taxon>
        <taxon>Brachypylina</taxon>
        <taxon>Oppioidea</taxon>
        <taxon>Oppiidae</taxon>
        <taxon>Oppiella</taxon>
    </lineage>
</organism>
<dbReference type="InterPro" id="IPR012502">
    <property type="entry name" value="WAPL_dom"/>
</dbReference>
<evidence type="ECO:0000313" key="4">
    <source>
        <dbReference type="EMBL" id="CAD7654661.1"/>
    </source>
</evidence>
<feature type="region of interest" description="Disordered" evidence="2">
    <location>
        <begin position="141"/>
        <end position="334"/>
    </location>
</feature>
<proteinExistence type="inferred from homology"/>
<sequence length="874" mass="96301">MSGRMPLSVPKPHANCSPQSSPAVTTTSMASTKQMPKKKIFSGNKQNRAVFNMKNFWSDGNASKKSTLMSNKTKNSIFDVQYVWRPKTVTSDGKAPALVSTQTLTTITTTTTTTQSSVTYLTATPATAPVAVVTKTVRATTASSKANKSHANSLAANSAPKTAPPAVQHSTQTTYATRRMTARSAQSSTTTASQPMEQSVRTTTISSVETSRSQPTDNQLLLPTDSNDSDSRADSPMEDVESVVSDECSEKSSVCSPPPSTTPLADPVVDATQRTSVDITATSASTPSPAACSTDSSPTPTSATITTTSSTSTATTTTTTSHVSTKPKRKIFSSKNREQKNRAVFSAKNFWTSEKTEFDDEFGAEGATGGEPSATTSSAVNPANNNKNKLVDDFDNDEEYVVLHRVKKAHQCHDLGETEQFDDDIKYHLSGIDVSNTSAMRCLSIIGLTQQAMRPEFRMHLRAHDDMPRIISALMDAPSDANLALCTACLMFVYSQDRLTMDIDPNALSLMLQLLETRSDECNGVDTKNKNKVKDLCEQMKKKGIHVAKYLKLSEITAGNLAMETLLGLTSKRAGDWFKEELRRIKGIDFILDTVLRCSQFNDDEGFMVKIDRCMHVLENVTLNNIENQEYLLKYKEGQLMGTCIQLLHSCKYRILLSNDSKVFLSAFFSILRVLTHLTSESADGCSTIGSHDGIIDLLLESIVELPSFIMSDQRFDLMVILLCLCINLVEFCPQMRDLVVGSDSKLKDLIELLFKRIEEAQRTEQQTDELLESHEKVQMTEAMRDSLLHTMLSQSGNHMEHSIIAACIALLLGCTIQDNMRYTNIVRSNLPNLSFDPLVEVLQKLRDFAYLADIMTKKGKERVDRIIQVFKSS</sequence>
<dbReference type="InterPro" id="IPR011989">
    <property type="entry name" value="ARM-like"/>
</dbReference>
<feature type="compositionally biased region" description="Low complexity" evidence="2">
    <location>
        <begin position="141"/>
        <end position="159"/>
    </location>
</feature>
<dbReference type="InterPro" id="IPR016024">
    <property type="entry name" value="ARM-type_fold"/>
</dbReference>
<feature type="compositionally biased region" description="Polar residues" evidence="2">
    <location>
        <begin position="16"/>
        <end position="34"/>
    </location>
</feature>